<feature type="non-terminal residue" evidence="1">
    <location>
        <position position="1"/>
    </location>
</feature>
<name>X0YEY6_9ZZZZ</name>
<evidence type="ECO:0000313" key="1">
    <source>
        <dbReference type="EMBL" id="GAG35391.1"/>
    </source>
</evidence>
<dbReference type="AlphaFoldDB" id="X0YEY6"/>
<reference evidence="1" key="1">
    <citation type="journal article" date="2014" name="Front. Microbiol.">
        <title>High frequency of phylogenetically diverse reductive dehalogenase-homologous genes in deep subseafloor sedimentary metagenomes.</title>
        <authorList>
            <person name="Kawai M."/>
            <person name="Futagami T."/>
            <person name="Toyoda A."/>
            <person name="Takaki Y."/>
            <person name="Nishi S."/>
            <person name="Hori S."/>
            <person name="Arai W."/>
            <person name="Tsubouchi T."/>
            <person name="Morono Y."/>
            <person name="Uchiyama I."/>
            <person name="Ito T."/>
            <person name="Fujiyama A."/>
            <person name="Inagaki F."/>
            <person name="Takami H."/>
        </authorList>
    </citation>
    <scope>NUCLEOTIDE SEQUENCE</scope>
    <source>
        <strain evidence="1">Expedition CK06-06</strain>
    </source>
</reference>
<sequence>LGATWNPYFMDINYTLTTKEYFDVPNTGIDLTATVTAVAGTVVLQAVYYDHESKVISGEEEVIVAALEVGDYDTTFATSPPSTAEKFRLQLVYTGSYATLSSLTMTTLGEAEEG</sequence>
<organism evidence="1">
    <name type="scientific">marine sediment metagenome</name>
    <dbReference type="NCBI Taxonomy" id="412755"/>
    <lineage>
        <taxon>unclassified sequences</taxon>
        <taxon>metagenomes</taxon>
        <taxon>ecological metagenomes</taxon>
    </lineage>
</organism>
<gene>
    <name evidence="1" type="ORF">S01H1_68857</name>
</gene>
<proteinExistence type="predicted"/>
<comment type="caution">
    <text evidence="1">The sequence shown here is derived from an EMBL/GenBank/DDBJ whole genome shotgun (WGS) entry which is preliminary data.</text>
</comment>
<accession>X0YEY6</accession>
<dbReference type="EMBL" id="BARS01045677">
    <property type="protein sequence ID" value="GAG35391.1"/>
    <property type="molecule type" value="Genomic_DNA"/>
</dbReference>
<protein>
    <submittedName>
        <fullName evidence="1">Uncharacterized protein</fullName>
    </submittedName>
</protein>